<accession>A0A1I9G047</accession>
<organism evidence="2">
    <name type="scientific">Brugia malayi</name>
    <name type="common">Filarial nematode worm</name>
    <dbReference type="NCBI Taxonomy" id="6279"/>
    <lineage>
        <taxon>Eukaryota</taxon>
        <taxon>Metazoa</taxon>
        <taxon>Ecdysozoa</taxon>
        <taxon>Nematoda</taxon>
        <taxon>Chromadorea</taxon>
        <taxon>Rhabditida</taxon>
        <taxon>Spirurina</taxon>
        <taxon>Spiruromorpha</taxon>
        <taxon>Filarioidea</taxon>
        <taxon>Onchocercidae</taxon>
        <taxon>Brugia</taxon>
    </lineage>
</organism>
<evidence type="ECO:0000313" key="2">
    <source>
        <dbReference type="EMBL" id="CDP91633.1"/>
    </source>
</evidence>
<reference evidence="2" key="1">
    <citation type="journal article" date="2007" name="Science">
        <title>Draft genome of the filarial nematode parasite Brugia malayi.</title>
        <authorList>
            <person name="Ghedin E."/>
            <person name="Wang S."/>
            <person name="Spiro D."/>
            <person name="Caler E."/>
            <person name="Zhao Q."/>
            <person name="Crabtree J."/>
            <person name="Allen J.E."/>
            <person name="Delcher A.L."/>
            <person name="Guiliano D.B."/>
            <person name="Miranda-Saavedra D."/>
            <person name="Angiuoli S.V."/>
            <person name="Creasy T."/>
            <person name="Amedeo P."/>
            <person name="Haas B."/>
            <person name="El-Sayed N.M."/>
            <person name="Wortman J.R."/>
            <person name="Feldblyum T."/>
            <person name="Tallon L."/>
            <person name="Schatz M."/>
            <person name="Shumway M."/>
            <person name="Koo H."/>
            <person name="Salzberg S.L."/>
            <person name="Schobel S."/>
            <person name="Pertea M."/>
            <person name="Pop M."/>
            <person name="White O."/>
            <person name="Barton G.J."/>
            <person name="Carlow C.K."/>
            <person name="Crawford M.J."/>
            <person name="Daub J."/>
            <person name="Dimmic M.W."/>
            <person name="Estes C.F."/>
            <person name="Foster J.M."/>
            <person name="Ganatra M."/>
            <person name="Gregory W.F."/>
            <person name="Johnson N.M."/>
            <person name="Jin J."/>
            <person name="Komuniecki R."/>
            <person name="Korf I."/>
            <person name="Kumar S."/>
            <person name="Laney S."/>
            <person name="Li B.W."/>
            <person name="Li W."/>
            <person name="Lindblom T.H."/>
            <person name="Lustigman S."/>
            <person name="Ma D."/>
            <person name="Maina C.V."/>
            <person name="Martin D.M."/>
            <person name="McCarter J.P."/>
            <person name="McReynolds L."/>
            <person name="Mitreva M."/>
            <person name="Nutman T.B."/>
            <person name="Parkinson J."/>
            <person name="Peregrin-Alvarez J.M."/>
            <person name="Poole C."/>
            <person name="Ren Q."/>
            <person name="Saunders L."/>
            <person name="Sluder A.E."/>
            <person name="Smith K."/>
            <person name="Stanke M."/>
            <person name="Unnasch T.R."/>
            <person name="Ware J."/>
            <person name="Wei A.D."/>
            <person name="Weil G."/>
            <person name="Williams D.J."/>
            <person name="Zhang Y."/>
            <person name="Williams S.A."/>
            <person name="Fraser-Liggett C."/>
            <person name="Slatko B."/>
            <person name="Blaxter M.L."/>
            <person name="Scott A.L."/>
        </authorList>
    </citation>
    <scope>NUCLEOTIDE SEQUENCE</scope>
    <source>
        <strain evidence="2">FR3</strain>
    </source>
</reference>
<reference evidence="2" key="2">
    <citation type="submission" date="2012-12" db="EMBL/GenBank/DDBJ databases">
        <authorList>
            <consortium name="WormBase Consortium"/>
            <person name="Ghedin E."/>
            <person name="Paulini M."/>
        </authorList>
    </citation>
    <scope>NUCLEOTIDE SEQUENCE</scope>
    <source>
        <strain evidence="2">FR3</strain>
    </source>
</reference>
<protein>
    <submittedName>
        <fullName evidence="2">Bm194</fullName>
    </submittedName>
</protein>
<name>A0A1I9G047_BRUMA</name>
<evidence type="ECO:0000256" key="1">
    <source>
        <dbReference type="SAM" id="MobiDB-lite"/>
    </source>
</evidence>
<proteinExistence type="predicted"/>
<sequence length="47" mass="5538">MQDQSIKNKLNERNSNNYSSSTKISMSINIQPNRIYIYDVPKQKYQG</sequence>
<gene>
    <name evidence="2" type="primary">Bm194</name>
    <name evidence="2" type="ORF">BM_Bm194</name>
</gene>
<feature type="region of interest" description="Disordered" evidence="1">
    <location>
        <begin position="1"/>
        <end position="22"/>
    </location>
</feature>
<dbReference type="EMBL" id="LN856474">
    <property type="protein sequence ID" value="CDP91633.1"/>
    <property type="molecule type" value="Genomic_DNA"/>
</dbReference>
<dbReference type="AlphaFoldDB" id="A0A1I9G047"/>